<accession>A0A1F5MI45</accession>
<dbReference type="Proteomes" id="UP000178859">
    <property type="component" value="Unassembled WGS sequence"/>
</dbReference>
<gene>
    <name evidence="1" type="ORF">A3I48_03800</name>
</gene>
<proteinExistence type="predicted"/>
<comment type="caution">
    <text evidence="1">The sequence shown here is derived from an EMBL/GenBank/DDBJ whole genome shotgun (WGS) entry which is preliminary data.</text>
</comment>
<organism evidence="1 2">
    <name type="scientific">Candidatus Daviesbacteria bacterium RIFCSPLOWO2_02_FULL_36_7</name>
    <dbReference type="NCBI Taxonomy" id="1797792"/>
    <lineage>
        <taxon>Bacteria</taxon>
        <taxon>Candidatus Daviesiibacteriota</taxon>
    </lineage>
</organism>
<evidence type="ECO:0008006" key="3">
    <source>
        <dbReference type="Google" id="ProtNLM"/>
    </source>
</evidence>
<name>A0A1F5MI45_9BACT</name>
<evidence type="ECO:0000313" key="1">
    <source>
        <dbReference type="EMBL" id="OGE64999.1"/>
    </source>
</evidence>
<dbReference type="EMBL" id="MFDT01000011">
    <property type="protein sequence ID" value="OGE64999.1"/>
    <property type="molecule type" value="Genomic_DNA"/>
</dbReference>
<sequence>MLEGEVSQTAIANYEITYVEADHPESNAEATRIGHNHVVDALLASPHPDSVLLATRYLSGQLLNPYGPLISAHRLSIHNFTPNRGTPLYDQTVETLKMVLAKYEQVKADWREARTATLLVTDGLDEHSRIQNAASVAEIIKSMRSTSHHIVAAMGISDGSTDFRRVFIAMGIDPKWILTPGSTKEDILKAFGLFAEKVSQATRPESFPFLLASGFGPLVKI</sequence>
<evidence type="ECO:0000313" key="2">
    <source>
        <dbReference type="Proteomes" id="UP000178859"/>
    </source>
</evidence>
<protein>
    <recommendedName>
        <fullName evidence="3">VWFA domain-containing protein</fullName>
    </recommendedName>
</protein>
<reference evidence="1 2" key="1">
    <citation type="journal article" date="2016" name="Nat. Commun.">
        <title>Thousands of microbial genomes shed light on interconnected biogeochemical processes in an aquifer system.</title>
        <authorList>
            <person name="Anantharaman K."/>
            <person name="Brown C.T."/>
            <person name="Hug L.A."/>
            <person name="Sharon I."/>
            <person name="Castelle C.J."/>
            <person name="Probst A.J."/>
            <person name="Thomas B.C."/>
            <person name="Singh A."/>
            <person name="Wilkins M.J."/>
            <person name="Karaoz U."/>
            <person name="Brodie E.L."/>
            <person name="Williams K.H."/>
            <person name="Hubbard S.S."/>
            <person name="Banfield J.F."/>
        </authorList>
    </citation>
    <scope>NUCLEOTIDE SEQUENCE [LARGE SCALE GENOMIC DNA]</scope>
</reference>
<dbReference type="AlphaFoldDB" id="A0A1F5MI45"/>